<evidence type="ECO:0000256" key="6">
    <source>
        <dbReference type="RuleBase" id="RU004379"/>
    </source>
</evidence>
<evidence type="ECO:0000256" key="4">
    <source>
        <dbReference type="ARBA" id="ARBA00022989"/>
    </source>
</evidence>
<dbReference type="KEGG" id="lamb:KBB96_17410"/>
<feature type="transmembrane region" description="Helical" evidence="6">
    <location>
        <begin position="214"/>
        <end position="233"/>
    </location>
</feature>
<accession>A0A975G7Z2</accession>
<evidence type="ECO:0000313" key="8">
    <source>
        <dbReference type="Proteomes" id="UP000676169"/>
    </source>
</evidence>
<feature type="transmembrane region" description="Helical" evidence="6">
    <location>
        <begin position="67"/>
        <end position="84"/>
    </location>
</feature>
<dbReference type="InterPro" id="IPR006214">
    <property type="entry name" value="Bax_inhibitor_1-related"/>
</dbReference>
<organism evidence="7 8">
    <name type="scientific">Luteolibacter ambystomatis</name>
    <dbReference type="NCBI Taxonomy" id="2824561"/>
    <lineage>
        <taxon>Bacteria</taxon>
        <taxon>Pseudomonadati</taxon>
        <taxon>Verrucomicrobiota</taxon>
        <taxon>Verrucomicrobiia</taxon>
        <taxon>Verrucomicrobiales</taxon>
        <taxon>Verrucomicrobiaceae</taxon>
        <taxon>Luteolibacter</taxon>
    </lineage>
</organism>
<protein>
    <submittedName>
        <fullName evidence="7">US12 family protein</fullName>
    </submittedName>
</protein>
<feature type="transmembrane region" description="Helical" evidence="6">
    <location>
        <begin position="33"/>
        <end position="55"/>
    </location>
</feature>
<feature type="transmembrane region" description="Helical" evidence="6">
    <location>
        <begin position="154"/>
        <end position="177"/>
    </location>
</feature>
<evidence type="ECO:0000256" key="3">
    <source>
        <dbReference type="ARBA" id="ARBA00022692"/>
    </source>
</evidence>
<feature type="transmembrane region" description="Helical" evidence="6">
    <location>
        <begin position="128"/>
        <end position="148"/>
    </location>
</feature>
<keyword evidence="8" id="KW-1185">Reference proteome</keyword>
<dbReference type="EMBL" id="CP073100">
    <property type="protein sequence ID" value="QUE50628.1"/>
    <property type="molecule type" value="Genomic_DNA"/>
</dbReference>
<feature type="transmembrane region" description="Helical" evidence="6">
    <location>
        <begin position="96"/>
        <end position="116"/>
    </location>
</feature>
<keyword evidence="5 6" id="KW-0472">Membrane</keyword>
<dbReference type="Proteomes" id="UP000676169">
    <property type="component" value="Chromosome"/>
</dbReference>
<feature type="transmembrane region" description="Helical" evidence="6">
    <location>
        <begin position="184"/>
        <end position="202"/>
    </location>
</feature>
<keyword evidence="3 6" id="KW-0812">Transmembrane</keyword>
<evidence type="ECO:0000256" key="1">
    <source>
        <dbReference type="ARBA" id="ARBA00004141"/>
    </source>
</evidence>
<dbReference type="GO" id="GO:0005886">
    <property type="term" value="C:plasma membrane"/>
    <property type="evidence" value="ECO:0007669"/>
    <property type="project" value="TreeGrafter"/>
</dbReference>
<dbReference type="RefSeq" id="WP_211630768.1">
    <property type="nucleotide sequence ID" value="NZ_CP073100.1"/>
</dbReference>
<evidence type="ECO:0000313" key="7">
    <source>
        <dbReference type="EMBL" id="QUE50628.1"/>
    </source>
</evidence>
<dbReference type="Pfam" id="PF01027">
    <property type="entry name" value="Bax1-I"/>
    <property type="match status" value="1"/>
</dbReference>
<sequence>MSSEYPNYNPYASPAAIAQSPREIRLDFVKKTYWHLAAAMAAFAILETLLIQAGFGKMALHALGASRFGWLIVIGGFALVGSVADRWARSSTSVSTQYLGLAVYVVAEAIIFLPMVTLAPIVSGDPMVLGKAAVITCGLVLGLTAVASSTKVDFTFMGGFLKVCGMIALGAVVLACLTPITLGFWFSVAMVIFAAACILYQTSAIQYHYQPGQHVAAALSLFASVALMFWYILRLFMRRN</sequence>
<dbReference type="PANTHER" id="PTHR23291">
    <property type="entry name" value="BAX INHIBITOR-RELATED"/>
    <property type="match status" value="1"/>
</dbReference>
<reference evidence="7" key="1">
    <citation type="submission" date="2021-04" db="EMBL/GenBank/DDBJ databases">
        <title>Luteolibacter sp. 32A isolated from the skin of an Anderson's salamander (Ambystoma andersonii).</title>
        <authorList>
            <person name="Spergser J."/>
            <person name="Busse H.-J."/>
        </authorList>
    </citation>
    <scope>NUCLEOTIDE SEQUENCE</scope>
    <source>
        <strain evidence="7">32A</strain>
    </source>
</reference>
<keyword evidence="4 6" id="KW-1133">Transmembrane helix</keyword>
<name>A0A975G7Z2_9BACT</name>
<dbReference type="AlphaFoldDB" id="A0A975G7Z2"/>
<comment type="subcellular location">
    <subcellularLocation>
        <location evidence="1">Membrane</location>
        <topology evidence="1">Multi-pass membrane protein</topology>
    </subcellularLocation>
</comment>
<proteinExistence type="inferred from homology"/>
<evidence type="ECO:0000256" key="2">
    <source>
        <dbReference type="ARBA" id="ARBA00010350"/>
    </source>
</evidence>
<comment type="similarity">
    <text evidence="2 6">Belongs to the BI1 family.</text>
</comment>
<dbReference type="PANTHER" id="PTHR23291:SF50">
    <property type="entry name" value="PROTEIN LIFEGUARD 4"/>
    <property type="match status" value="1"/>
</dbReference>
<gene>
    <name evidence="7" type="ORF">KBB96_17410</name>
</gene>
<evidence type="ECO:0000256" key="5">
    <source>
        <dbReference type="ARBA" id="ARBA00023136"/>
    </source>
</evidence>